<feature type="region of interest" description="Disordered" evidence="1">
    <location>
        <begin position="335"/>
        <end position="358"/>
    </location>
</feature>
<dbReference type="OrthoDB" id="690068at2759"/>
<dbReference type="Pfam" id="PF00010">
    <property type="entry name" value="HLH"/>
    <property type="match status" value="1"/>
</dbReference>
<dbReference type="InterPro" id="IPR036638">
    <property type="entry name" value="HLH_DNA-bd_sf"/>
</dbReference>
<dbReference type="AlphaFoldDB" id="W4JW89"/>
<evidence type="ECO:0000313" key="4">
    <source>
        <dbReference type="Proteomes" id="UP000030671"/>
    </source>
</evidence>
<dbReference type="RefSeq" id="XP_009550864.1">
    <property type="nucleotide sequence ID" value="XM_009552569.1"/>
</dbReference>
<dbReference type="Gene3D" id="4.10.280.10">
    <property type="entry name" value="Helix-loop-helix DNA-binding domain"/>
    <property type="match status" value="1"/>
</dbReference>
<dbReference type="eggNOG" id="KOG4304">
    <property type="taxonomic scope" value="Eukaryota"/>
</dbReference>
<accession>W4JW89</accession>
<evidence type="ECO:0000313" key="3">
    <source>
        <dbReference type="EMBL" id="ETW77345.1"/>
    </source>
</evidence>
<gene>
    <name evidence="3" type="ORF">HETIRDRAFT_436250</name>
</gene>
<dbReference type="InterPro" id="IPR011598">
    <property type="entry name" value="bHLH_dom"/>
</dbReference>
<dbReference type="Proteomes" id="UP000030671">
    <property type="component" value="Unassembled WGS sequence"/>
</dbReference>
<feature type="region of interest" description="Disordered" evidence="1">
    <location>
        <begin position="184"/>
        <end position="258"/>
    </location>
</feature>
<keyword evidence="4" id="KW-1185">Reference proteome</keyword>
<feature type="compositionally biased region" description="Acidic residues" evidence="1">
    <location>
        <begin position="125"/>
        <end position="139"/>
    </location>
</feature>
<dbReference type="KEGG" id="hir:HETIRDRAFT_436250"/>
<dbReference type="EMBL" id="KI925463">
    <property type="protein sequence ID" value="ETW77345.1"/>
    <property type="molecule type" value="Genomic_DNA"/>
</dbReference>
<name>W4JW89_HETIT</name>
<protein>
    <recommendedName>
        <fullName evidence="2">BHLH domain-containing protein</fullName>
    </recommendedName>
</protein>
<dbReference type="SMART" id="SM00353">
    <property type="entry name" value="HLH"/>
    <property type="match status" value="1"/>
</dbReference>
<dbReference type="PANTHER" id="PTHR46266">
    <property type="entry name" value="TRANSCRIPTION FACTOR TT8"/>
    <property type="match status" value="1"/>
</dbReference>
<proteinExistence type="predicted"/>
<feature type="region of interest" description="Disordered" evidence="1">
    <location>
        <begin position="117"/>
        <end position="151"/>
    </location>
</feature>
<evidence type="ECO:0000259" key="2">
    <source>
        <dbReference type="PROSITE" id="PS50888"/>
    </source>
</evidence>
<feature type="compositionally biased region" description="Polar residues" evidence="1">
    <location>
        <begin position="246"/>
        <end position="258"/>
    </location>
</feature>
<feature type="compositionally biased region" description="Basic and acidic residues" evidence="1">
    <location>
        <begin position="140"/>
        <end position="151"/>
    </location>
</feature>
<feature type="compositionally biased region" description="Polar residues" evidence="1">
    <location>
        <begin position="29"/>
        <end position="43"/>
    </location>
</feature>
<feature type="compositionally biased region" description="Polar residues" evidence="1">
    <location>
        <begin position="335"/>
        <end position="354"/>
    </location>
</feature>
<evidence type="ECO:0000256" key="1">
    <source>
        <dbReference type="SAM" id="MobiDB-lite"/>
    </source>
</evidence>
<dbReference type="PROSITE" id="PS50888">
    <property type="entry name" value="BHLH"/>
    <property type="match status" value="1"/>
</dbReference>
<organism evidence="3 4">
    <name type="scientific">Heterobasidion irregulare (strain TC 32-1)</name>
    <dbReference type="NCBI Taxonomy" id="747525"/>
    <lineage>
        <taxon>Eukaryota</taxon>
        <taxon>Fungi</taxon>
        <taxon>Dikarya</taxon>
        <taxon>Basidiomycota</taxon>
        <taxon>Agaricomycotina</taxon>
        <taxon>Agaricomycetes</taxon>
        <taxon>Russulales</taxon>
        <taxon>Bondarzewiaceae</taxon>
        <taxon>Heterobasidion</taxon>
        <taxon>Heterobasidion annosum species complex</taxon>
    </lineage>
</organism>
<reference evidence="3 4" key="1">
    <citation type="journal article" date="2012" name="New Phytol.">
        <title>Insight into trade-off between wood decay and parasitism from the genome of a fungal forest pathogen.</title>
        <authorList>
            <person name="Olson A."/>
            <person name="Aerts A."/>
            <person name="Asiegbu F."/>
            <person name="Belbahri L."/>
            <person name="Bouzid O."/>
            <person name="Broberg A."/>
            <person name="Canback B."/>
            <person name="Coutinho P.M."/>
            <person name="Cullen D."/>
            <person name="Dalman K."/>
            <person name="Deflorio G."/>
            <person name="van Diepen L.T."/>
            <person name="Dunand C."/>
            <person name="Duplessis S."/>
            <person name="Durling M."/>
            <person name="Gonthier P."/>
            <person name="Grimwood J."/>
            <person name="Fossdal C.G."/>
            <person name="Hansson D."/>
            <person name="Henrissat B."/>
            <person name="Hietala A."/>
            <person name="Himmelstrand K."/>
            <person name="Hoffmeister D."/>
            <person name="Hogberg N."/>
            <person name="James T.Y."/>
            <person name="Karlsson M."/>
            <person name="Kohler A."/>
            <person name="Kues U."/>
            <person name="Lee Y.H."/>
            <person name="Lin Y.C."/>
            <person name="Lind M."/>
            <person name="Lindquist E."/>
            <person name="Lombard V."/>
            <person name="Lucas S."/>
            <person name="Lunden K."/>
            <person name="Morin E."/>
            <person name="Murat C."/>
            <person name="Park J."/>
            <person name="Raffaello T."/>
            <person name="Rouze P."/>
            <person name="Salamov A."/>
            <person name="Schmutz J."/>
            <person name="Solheim H."/>
            <person name="Stahlberg J."/>
            <person name="Velez H."/>
            <person name="de Vries R.P."/>
            <person name="Wiebenga A."/>
            <person name="Woodward S."/>
            <person name="Yakovlev I."/>
            <person name="Garbelotto M."/>
            <person name="Martin F."/>
            <person name="Grigoriev I.V."/>
            <person name="Stenlid J."/>
        </authorList>
    </citation>
    <scope>NUCLEOTIDE SEQUENCE [LARGE SCALE GENOMIC DNA]</scope>
    <source>
        <strain evidence="3 4">TC 32-1</strain>
    </source>
</reference>
<dbReference type="GO" id="GO:0046983">
    <property type="term" value="F:protein dimerization activity"/>
    <property type="evidence" value="ECO:0007669"/>
    <property type="project" value="InterPro"/>
</dbReference>
<sequence length="409" mass="44431">MTTECPLKEATSYAASCNPPRRAKRPRTGSLTDPTKLVSTTSAAVGDRDPSAAASAGNDSEEPGTPVAPPPKRRGRKPSTLSRATRESIRRQNHSRIEKARRTKINDTLAALRALVPACGKVGDGADEEKDEDTDEDEYAEGKKGAGKKRQEKEFKLEVLEKVVAYVKELKEKIRLLEQHPCACGAERKGPRPKTQLPITRKRQRSEQDEEYPEPITTDIRLLDPLSIGVAEGDTRSPHIKRPRMSHTQSARTSQVSGTRLPSISAWLPNPHMDASLILPDMQRSSQQQLNTPPTSTEFHAVASPSIPPALLLDLPPPSALSRSFATSTSSRVTIGVPTSQSGPFTRTNLLNSPPWTPEDESAASMLLQIKALGSPLAFKGRSSTVEGVEGGIRRVQTPSSLLGIDTKR</sequence>
<dbReference type="SUPFAM" id="SSF47459">
    <property type="entry name" value="HLH, helix-loop-helix DNA-binding domain"/>
    <property type="match status" value="1"/>
</dbReference>
<dbReference type="InParanoid" id="W4JW89"/>
<dbReference type="HOGENOM" id="CLU_049479_0_0_1"/>
<feature type="domain" description="BHLH" evidence="2">
    <location>
        <begin position="89"/>
        <end position="170"/>
    </location>
</feature>
<feature type="compositionally biased region" description="Basic and acidic residues" evidence="1">
    <location>
        <begin position="84"/>
        <end position="100"/>
    </location>
</feature>
<feature type="region of interest" description="Disordered" evidence="1">
    <location>
        <begin position="1"/>
        <end position="105"/>
    </location>
</feature>
<dbReference type="PANTHER" id="PTHR46266:SF4">
    <property type="entry name" value="TRANSCRIPTION FACTOR TT8"/>
    <property type="match status" value="1"/>
</dbReference>
<dbReference type="GeneID" id="20674877"/>